<keyword evidence="8" id="KW-1015">Disulfide bond</keyword>
<dbReference type="AlphaFoldDB" id="A0A022RT27"/>
<dbReference type="Pfam" id="PF01565">
    <property type="entry name" value="FAD_binding_4"/>
    <property type="match status" value="1"/>
</dbReference>
<evidence type="ECO:0000256" key="5">
    <source>
        <dbReference type="ARBA" id="ARBA00022630"/>
    </source>
</evidence>
<dbReference type="InterPro" id="IPR016166">
    <property type="entry name" value="FAD-bd_PCMH"/>
</dbReference>
<evidence type="ECO:0000256" key="6">
    <source>
        <dbReference type="ARBA" id="ARBA00022729"/>
    </source>
</evidence>
<keyword evidence="4" id="KW-0017">Alkaloid metabolism</keyword>
<accession>A0A022RT27</accession>
<dbReference type="PANTHER" id="PTHR32448">
    <property type="entry name" value="OS08G0158400 PROTEIN"/>
    <property type="match status" value="1"/>
</dbReference>
<evidence type="ECO:0000256" key="4">
    <source>
        <dbReference type="ARBA" id="ARBA00022589"/>
    </source>
</evidence>
<evidence type="ECO:0000256" key="9">
    <source>
        <dbReference type="ARBA" id="ARBA00023180"/>
    </source>
</evidence>
<evidence type="ECO:0000256" key="1">
    <source>
        <dbReference type="ARBA" id="ARBA00001974"/>
    </source>
</evidence>
<dbReference type="GO" id="GO:0071949">
    <property type="term" value="F:FAD binding"/>
    <property type="evidence" value="ECO:0007669"/>
    <property type="project" value="InterPro"/>
</dbReference>
<comment type="similarity">
    <text evidence="3">Belongs to the oxygen-dependent FAD-linked oxidoreductase family.</text>
</comment>
<dbReference type="InterPro" id="IPR036318">
    <property type="entry name" value="FAD-bd_PCMH-like_sf"/>
</dbReference>
<feature type="chain" id="PRO_5001505107" description="FAD-binding PCMH-type domain-containing protein" evidence="10">
    <location>
        <begin position="27"/>
        <end position="532"/>
    </location>
</feature>
<evidence type="ECO:0000256" key="10">
    <source>
        <dbReference type="SAM" id="SignalP"/>
    </source>
</evidence>
<dbReference type="OrthoDB" id="407275at2759"/>
<comment type="pathway">
    <text evidence="2">Alkaloid biosynthesis.</text>
</comment>
<dbReference type="SUPFAM" id="SSF56176">
    <property type="entry name" value="FAD-binding/transporter-associated domain-like"/>
    <property type="match status" value="1"/>
</dbReference>
<dbReference type="InterPro" id="IPR006094">
    <property type="entry name" value="Oxid_FAD_bind_N"/>
</dbReference>
<evidence type="ECO:0000256" key="2">
    <source>
        <dbReference type="ARBA" id="ARBA00004913"/>
    </source>
</evidence>
<dbReference type="PROSITE" id="PS51387">
    <property type="entry name" value="FAD_PCMH"/>
    <property type="match status" value="1"/>
</dbReference>
<dbReference type="eggNOG" id="ENOG502QVGN">
    <property type="taxonomic scope" value="Eukaryota"/>
</dbReference>
<evidence type="ECO:0000313" key="12">
    <source>
        <dbReference type="EMBL" id="EYU43214.1"/>
    </source>
</evidence>
<keyword evidence="5" id="KW-0285">Flavoprotein</keyword>
<organism evidence="12 13">
    <name type="scientific">Erythranthe guttata</name>
    <name type="common">Yellow monkey flower</name>
    <name type="synonym">Mimulus guttatus</name>
    <dbReference type="NCBI Taxonomy" id="4155"/>
    <lineage>
        <taxon>Eukaryota</taxon>
        <taxon>Viridiplantae</taxon>
        <taxon>Streptophyta</taxon>
        <taxon>Embryophyta</taxon>
        <taxon>Tracheophyta</taxon>
        <taxon>Spermatophyta</taxon>
        <taxon>Magnoliopsida</taxon>
        <taxon>eudicotyledons</taxon>
        <taxon>Gunneridae</taxon>
        <taxon>Pentapetalae</taxon>
        <taxon>asterids</taxon>
        <taxon>lamiids</taxon>
        <taxon>Lamiales</taxon>
        <taxon>Phrymaceae</taxon>
        <taxon>Erythranthe</taxon>
    </lineage>
</organism>
<protein>
    <recommendedName>
        <fullName evidence="11">FAD-binding PCMH-type domain-containing protein</fullName>
    </recommendedName>
</protein>
<evidence type="ECO:0000259" key="11">
    <source>
        <dbReference type="PROSITE" id="PS51387"/>
    </source>
</evidence>
<feature type="domain" description="FAD-binding PCMH-type" evidence="11">
    <location>
        <begin position="74"/>
        <end position="248"/>
    </location>
</feature>
<dbReference type="InterPro" id="IPR012951">
    <property type="entry name" value="BBE"/>
</dbReference>
<dbReference type="GO" id="GO:0016491">
    <property type="term" value="F:oxidoreductase activity"/>
    <property type="evidence" value="ECO:0007669"/>
    <property type="project" value="InterPro"/>
</dbReference>
<dbReference type="EMBL" id="KI630264">
    <property type="protein sequence ID" value="EYU43214.1"/>
    <property type="molecule type" value="Genomic_DNA"/>
</dbReference>
<evidence type="ECO:0000256" key="8">
    <source>
        <dbReference type="ARBA" id="ARBA00023157"/>
    </source>
</evidence>
<evidence type="ECO:0000256" key="3">
    <source>
        <dbReference type="ARBA" id="ARBA00005466"/>
    </source>
</evidence>
<gene>
    <name evidence="12" type="ORF">MIMGU_mgv1a026362mg</name>
</gene>
<dbReference type="PhylomeDB" id="A0A022RT27"/>
<name>A0A022RT27_ERYGU</name>
<dbReference type="InterPro" id="IPR016167">
    <property type="entry name" value="FAD-bd_PCMH_sub1"/>
</dbReference>
<keyword evidence="7" id="KW-0274">FAD</keyword>
<evidence type="ECO:0000313" key="13">
    <source>
        <dbReference type="Proteomes" id="UP000030748"/>
    </source>
</evidence>
<dbReference type="Pfam" id="PF08031">
    <property type="entry name" value="BBE"/>
    <property type="match status" value="1"/>
</dbReference>
<dbReference type="FunFam" id="3.30.43.10:FF:000004">
    <property type="entry name" value="Berberine bridge enzyme-like 15"/>
    <property type="match status" value="1"/>
</dbReference>
<dbReference type="Gene3D" id="3.40.462.20">
    <property type="match status" value="1"/>
</dbReference>
<dbReference type="STRING" id="4155.A0A022RT27"/>
<evidence type="ECO:0000256" key="7">
    <source>
        <dbReference type="ARBA" id="ARBA00022827"/>
    </source>
</evidence>
<keyword evidence="9" id="KW-0325">Glycoprotein</keyword>
<dbReference type="InterPro" id="IPR016169">
    <property type="entry name" value="FAD-bd_PCMH_sub2"/>
</dbReference>
<comment type="cofactor">
    <cofactor evidence="1">
        <name>FAD</name>
        <dbReference type="ChEBI" id="CHEBI:57692"/>
    </cofactor>
</comment>
<sequence>MRIISFSLTILQLLLLSSFFSSIATSQDNFFKCLSSNNIGDDDLPKITYMQSNINYTNILQEYIRNGRFINTTNTPKPTLILTPFQESQVQAIVNCAKNVNLHLKIRSGGHDYEGLSYMCKAPFAILDMFNLRSIQVNMKDETAWVQAGSTLGELYHKIWENSKVHGFPSGVCPTVGVGGHISGGGYGTMIRKYGLSVDHVVDARIVVANGSILDRASMGEDLFWAIRGGGGASFGVVLSYKINLVPVPEIVTVFRVPRTLEQNAVDLVYRWQNIAPQLENELFIRVYIQTVNTTGNSKITLRTSFIAMYLGDSDKLVSIMNKKFPELGLKKEDCKEMSWIKSILFWGEFPDTAIESDLLSRKALVTSAFKMKSDYVKTPISRGDLGRIYQKLISSGNIWMAMNAYGGMMSEVADTETAFPHRVGNIYKIQYLTYWNETGPDSDKANIQSIRNFYDFMTPFVSKNPREAFLNYRDIDIGSTDNVGPNAYSEARVYGEKYFKGNFDRLVQVKTKVDPTNFFRNEQSIPVLIKN</sequence>
<feature type="signal peptide" evidence="10">
    <location>
        <begin position="1"/>
        <end position="26"/>
    </location>
</feature>
<reference evidence="12 13" key="1">
    <citation type="journal article" date="2013" name="Proc. Natl. Acad. Sci. U.S.A.">
        <title>Fine-scale variation in meiotic recombination in Mimulus inferred from population shotgun sequencing.</title>
        <authorList>
            <person name="Hellsten U."/>
            <person name="Wright K.M."/>
            <person name="Jenkins J."/>
            <person name="Shu S."/>
            <person name="Yuan Y."/>
            <person name="Wessler S.R."/>
            <person name="Schmutz J."/>
            <person name="Willis J.H."/>
            <person name="Rokhsar D.S."/>
        </authorList>
    </citation>
    <scope>NUCLEOTIDE SEQUENCE [LARGE SCALE GENOMIC DNA]</scope>
    <source>
        <strain evidence="13">cv. DUN x IM62</strain>
    </source>
</reference>
<dbReference type="KEGG" id="egt:105951533"/>
<dbReference type="Gene3D" id="3.30.465.10">
    <property type="match status" value="1"/>
</dbReference>
<keyword evidence="6 10" id="KW-0732">Signal</keyword>
<dbReference type="OMA" id="NAYSEAR"/>
<dbReference type="Gene3D" id="3.30.43.10">
    <property type="entry name" value="Uridine Diphospho-n-acetylenolpyruvylglucosamine Reductase, domain 2"/>
    <property type="match status" value="1"/>
</dbReference>
<keyword evidence="13" id="KW-1185">Reference proteome</keyword>
<dbReference type="Proteomes" id="UP000030748">
    <property type="component" value="Unassembled WGS sequence"/>
</dbReference>
<proteinExistence type="inferred from homology"/>